<dbReference type="Pfam" id="PF05182">
    <property type="entry name" value="Fip1"/>
    <property type="match status" value="1"/>
</dbReference>
<evidence type="ECO:0000256" key="1">
    <source>
        <dbReference type="ARBA" id="ARBA00004123"/>
    </source>
</evidence>
<proteinExistence type="inferred from homology"/>
<feature type="compositionally biased region" description="Acidic residues" evidence="5">
    <location>
        <begin position="40"/>
        <end position="55"/>
    </location>
</feature>
<comment type="caution">
    <text evidence="7">The sequence shown here is derived from an EMBL/GenBank/DDBJ whole genome shotgun (WGS) entry which is preliminary data.</text>
</comment>
<feature type="region of interest" description="Disordered" evidence="5">
    <location>
        <begin position="1"/>
        <end position="114"/>
    </location>
</feature>
<dbReference type="OrthoDB" id="1917198at2759"/>
<evidence type="ECO:0000256" key="2">
    <source>
        <dbReference type="ARBA" id="ARBA00007459"/>
    </source>
</evidence>
<accession>A0A420J9Q1</accession>
<dbReference type="PANTHER" id="PTHR13484:SF0">
    <property type="entry name" value="PRE-MRNA 3'-END-PROCESSING FACTOR FIP1"/>
    <property type="match status" value="1"/>
</dbReference>
<protein>
    <submittedName>
        <fullName evidence="7">Pre-mRNA polyadenylation factor FIP1</fullName>
    </submittedName>
</protein>
<comment type="subcellular location">
    <subcellularLocation>
        <location evidence="1">Nucleus</location>
    </subcellularLocation>
</comment>
<comment type="similarity">
    <text evidence="2">Belongs to the FIP1 family.</text>
</comment>
<gene>
    <name evidence="7" type="ORF">GcC1_002001</name>
</gene>
<feature type="region of interest" description="Disordered" evidence="5">
    <location>
        <begin position="294"/>
        <end position="323"/>
    </location>
</feature>
<evidence type="ECO:0000256" key="5">
    <source>
        <dbReference type="SAM" id="MobiDB-lite"/>
    </source>
</evidence>
<dbReference type="PANTHER" id="PTHR13484">
    <property type="entry name" value="FIP1-LIKE 1 PROTEIN"/>
    <property type="match status" value="1"/>
</dbReference>
<evidence type="ECO:0000256" key="3">
    <source>
        <dbReference type="ARBA" id="ARBA00022664"/>
    </source>
</evidence>
<dbReference type="Proteomes" id="UP000285405">
    <property type="component" value="Unassembled WGS sequence"/>
</dbReference>
<dbReference type="EMBL" id="MCBR01000238">
    <property type="protein sequence ID" value="RKF83491.1"/>
    <property type="molecule type" value="Genomic_DNA"/>
</dbReference>
<dbReference type="GO" id="GO:0005847">
    <property type="term" value="C:mRNA cleavage and polyadenylation specificity factor complex"/>
    <property type="evidence" value="ECO:0007669"/>
    <property type="project" value="TreeGrafter"/>
</dbReference>
<keyword evidence="4" id="KW-0539">Nucleus</keyword>
<evidence type="ECO:0000313" key="8">
    <source>
        <dbReference type="Proteomes" id="UP000285405"/>
    </source>
</evidence>
<dbReference type="AlphaFoldDB" id="A0A420J9Q1"/>
<dbReference type="InterPro" id="IPR007854">
    <property type="entry name" value="Fip1_dom"/>
</dbReference>
<feature type="domain" description="Pre-mRNA polyadenylation factor Fip1" evidence="6">
    <location>
        <begin position="151"/>
        <end position="186"/>
    </location>
</feature>
<dbReference type="GO" id="GO:0006397">
    <property type="term" value="P:mRNA processing"/>
    <property type="evidence" value="ECO:0007669"/>
    <property type="project" value="UniProtKB-KW"/>
</dbReference>
<evidence type="ECO:0000256" key="4">
    <source>
        <dbReference type="ARBA" id="ARBA00023242"/>
    </source>
</evidence>
<name>A0A420J9Q1_9PEZI</name>
<evidence type="ECO:0000313" key="7">
    <source>
        <dbReference type="EMBL" id="RKF83491.1"/>
    </source>
</evidence>
<sequence length="323" mass="34875">MDIDEDDDFYAPVESAPEINTESVNKPESLAPPDIKSEPEDGLEDGEEVDGEDSADSISLLNEKMALSPPFQRIRNTKYNDSRNIPHRATPGENPGKTSVKKASTKGVAQGTGTELPGIATSKIDVNAKPIYLPAGKPITQLNIDEDLPENEKPWRRPGTDITDFFNYGFDEFTWTLYANKQETVRSEYNADKIALNNKKLFEDMNMMMAMGAMPPMVPNATGGTQIAGMEGMDMQAMMQQMVAAGLDPTQMDAASIFDAMQGNQGAVGVSGAGQGNNPGQGFGSQIGFGQGPNQYSFDQGLMNSGDRSRGGMVGRGRGRRGW</sequence>
<keyword evidence="3" id="KW-0507">mRNA processing</keyword>
<reference evidence="7 8" key="1">
    <citation type="journal article" date="2018" name="BMC Genomics">
        <title>Comparative genome analyses reveal sequence features reflecting distinct modes of host-adaptation between dicot and monocot powdery mildew.</title>
        <authorList>
            <person name="Wu Y."/>
            <person name="Ma X."/>
            <person name="Pan Z."/>
            <person name="Kale S.D."/>
            <person name="Song Y."/>
            <person name="King H."/>
            <person name="Zhang Q."/>
            <person name="Presley C."/>
            <person name="Deng X."/>
            <person name="Wei C.I."/>
            <person name="Xiao S."/>
        </authorList>
    </citation>
    <scope>NUCLEOTIDE SEQUENCE [LARGE SCALE GENOMIC DNA]</scope>
    <source>
        <strain evidence="7">UCSC1</strain>
    </source>
</reference>
<organism evidence="7 8">
    <name type="scientific">Golovinomyces cichoracearum</name>
    <dbReference type="NCBI Taxonomy" id="62708"/>
    <lineage>
        <taxon>Eukaryota</taxon>
        <taxon>Fungi</taxon>
        <taxon>Dikarya</taxon>
        <taxon>Ascomycota</taxon>
        <taxon>Pezizomycotina</taxon>
        <taxon>Leotiomycetes</taxon>
        <taxon>Erysiphales</taxon>
        <taxon>Erysiphaceae</taxon>
        <taxon>Golovinomyces</taxon>
    </lineage>
</organism>
<dbReference type="InterPro" id="IPR051187">
    <property type="entry name" value="Pre-mRNA_3'-end_processing_reg"/>
</dbReference>
<evidence type="ECO:0000259" key="6">
    <source>
        <dbReference type="Pfam" id="PF05182"/>
    </source>
</evidence>